<dbReference type="EMBL" id="FKLO01000010">
    <property type="protein sequence ID" value="SAM56977.1"/>
    <property type="molecule type" value="Genomic_DNA"/>
</dbReference>
<dbReference type="PROSITE" id="PS00330">
    <property type="entry name" value="HEMOLYSIN_CALCIUM"/>
    <property type="match status" value="4"/>
</dbReference>
<dbReference type="GO" id="GO:0005576">
    <property type="term" value="C:extracellular region"/>
    <property type="evidence" value="ECO:0007669"/>
    <property type="project" value="UniProtKB-SubCell"/>
</dbReference>
<dbReference type="PRINTS" id="PR00313">
    <property type="entry name" value="CABNDNGRPT"/>
</dbReference>
<evidence type="ECO:0000256" key="1">
    <source>
        <dbReference type="ARBA" id="ARBA00004613"/>
    </source>
</evidence>
<dbReference type="PANTHER" id="PTHR38340">
    <property type="entry name" value="S-LAYER PROTEIN"/>
    <property type="match status" value="1"/>
</dbReference>
<evidence type="ECO:0000313" key="7">
    <source>
        <dbReference type="Proteomes" id="UP000190837"/>
    </source>
</evidence>
<dbReference type="PANTHER" id="PTHR38340:SF1">
    <property type="entry name" value="S-LAYER PROTEIN"/>
    <property type="match status" value="1"/>
</dbReference>
<dbReference type="Pfam" id="PF00353">
    <property type="entry name" value="HemolysinCabind"/>
    <property type="match status" value="4"/>
</dbReference>
<dbReference type="InterPro" id="IPR018511">
    <property type="entry name" value="Hemolysin-typ_Ca-bd_CS"/>
</dbReference>
<dbReference type="InterPro" id="IPR050557">
    <property type="entry name" value="RTX_toxin/Mannuronan_C5-epim"/>
</dbReference>
<dbReference type="EC" id="3.1.3.1" evidence="6"/>
<accession>A0A1C3H1M7</accession>
<dbReference type="InterPro" id="IPR006644">
    <property type="entry name" value="Cadg"/>
</dbReference>
<dbReference type="InterPro" id="IPR013783">
    <property type="entry name" value="Ig-like_fold"/>
</dbReference>
<dbReference type="Gene3D" id="2.150.10.10">
    <property type="entry name" value="Serralysin-like metalloprotease, C-terminal"/>
    <property type="match status" value="3"/>
</dbReference>
<gene>
    <name evidence="6" type="ORF">CHUV0807_0088</name>
</gene>
<organism evidence="6 7">
    <name type="scientific">Cardiobacterium hominis</name>
    <dbReference type="NCBI Taxonomy" id="2718"/>
    <lineage>
        <taxon>Bacteria</taxon>
        <taxon>Pseudomonadati</taxon>
        <taxon>Pseudomonadota</taxon>
        <taxon>Gammaproteobacteria</taxon>
        <taxon>Cardiobacteriales</taxon>
        <taxon>Cardiobacteriaceae</taxon>
        <taxon>Cardiobacterium</taxon>
    </lineage>
</organism>
<evidence type="ECO:0000256" key="4">
    <source>
        <dbReference type="SAM" id="MobiDB-lite"/>
    </source>
</evidence>
<feature type="compositionally biased region" description="Basic and acidic residues" evidence="4">
    <location>
        <begin position="351"/>
        <end position="366"/>
    </location>
</feature>
<keyword evidence="2" id="KW-0964">Secreted</keyword>
<dbReference type="SUPFAM" id="SSF51120">
    <property type="entry name" value="beta-Roll"/>
    <property type="match status" value="2"/>
</dbReference>
<dbReference type="InterPro" id="IPR010566">
    <property type="entry name" value="Haemolys_ca-bd"/>
</dbReference>
<dbReference type="SUPFAM" id="SSF49313">
    <property type="entry name" value="Cadherin-like"/>
    <property type="match status" value="2"/>
</dbReference>
<dbReference type="GO" id="GO:0005509">
    <property type="term" value="F:calcium ion binding"/>
    <property type="evidence" value="ECO:0007669"/>
    <property type="project" value="InterPro"/>
</dbReference>
<proteinExistence type="predicted"/>
<feature type="region of interest" description="Disordered" evidence="4">
    <location>
        <begin position="351"/>
        <end position="447"/>
    </location>
</feature>
<dbReference type="AlphaFoldDB" id="A0A1C3H1M7"/>
<dbReference type="InterPro" id="IPR015919">
    <property type="entry name" value="Cadherin-like_sf"/>
</dbReference>
<comment type="subcellular location">
    <subcellularLocation>
        <location evidence="1">Secreted</location>
    </subcellularLocation>
</comment>
<dbReference type="Gene3D" id="2.60.40.10">
    <property type="entry name" value="Immunoglobulins"/>
    <property type="match status" value="2"/>
</dbReference>
<dbReference type="InterPro" id="IPR001343">
    <property type="entry name" value="Hemolysn_Ca-bd"/>
</dbReference>
<dbReference type="Pfam" id="PF05345">
    <property type="entry name" value="He_PIG"/>
    <property type="match status" value="2"/>
</dbReference>
<sequence>MPSLDDDNKPNPDPKTQPDPKPQPEQPQAPTAGKPLAAQSIHEKEKLTYTLAEDTFHTANKDDKLTYSARLADGKPLPGWLSFNPQTRTFSGTPSNDDVGMLNVEISAKGKGGSANQRFTLNVINVNDAPQAGQKLPTLQIEHNKLFYYQLPEDAFKDIDKNDKLTFSATSENGQSLPSWLKFDAYNGTFTGSPSANTPQGNYRVTVTVTDSGGLKAHQTLVLNLAQGTPLKPVNGTDRNDVLISSADNELLAGKGGKDVYQFSRGFGHDLINNHDENSNQDDVVTFTNMNRKDFVIMRDYTSLYLRSLSGTDELRIMGQFPANSKWRIGEIRFADGSILTADEIERELQKTTEGDDHIYGSKDNDIINGKGGNDVISGEEGDDELYGEDGNDNLIGSVGNDKLSGGAGEDSLNGGDGRDHLSGGAGNDELIGGEDDDQLHGNEGDDKLYGGTGNDLLIGDSGNDVLSGSAGNDIYRFARGFGHDVINNYDGGLGRHDSIDFSDMNRSDFDIRREGNNLVLHSKDGKNQITVTNHFFNGWQIDSIRFADGTTLDHGAINSAVSTQNAPRGNYMHPAAQALQMNQMIASLNNQAQPLHALAIPDEKQPLLAAVNPY</sequence>
<evidence type="ECO:0000256" key="3">
    <source>
        <dbReference type="ARBA" id="ARBA00022837"/>
    </source>
</evidence>
<evidence type="ECO:0000259" key="5">
    <source>
        <dbReference type="SMART" id="SM00736"/>
    </source>
</evidence>
<keyword evidence="6" id="KW-0378">Hydrolase</keyword>
<evidence type="ECO:0000256" key="2">
    <source>
        <dbReference type="ARBA" id="ARBA00022525"/>
    </source>
</evidence>
<name>A0A1C3H1M7_9GAMM</name>
<dbReference type="Pfam" id="PF06594">
    <property type="entry name" value="HCBP_related"/>
    <property type="match status" value="2"/>
</dbReference>
<feature type="domain" description="Dystroglycan-type cadherin-like" evidence="5">
    <location>
        <begin position="131"/>
        <end position="232"/>
    </location>
</feature>
<reference evidence="7" key="1">
    <citation type="submission" date="2016-04" db="EMBL/GenBank/DDBJ databases">
        <authorList>
            <person name="Tagini F."/>
        </authorList>
    </citation>
    <scope>NUCLEOTIDE SEQUENCE [LARGE SCALE GENOMIC DNA]</scope>
    <source>
        <strain evidence="7">CHUV0807</strain>
    </source>
</reference>
<dbReference type="Proteomes" id="UP000190837">
    <property type="component" value="Unassembled WGS sequence"/>
</dbReference>
<feature type="domain" description="Dystroglycan-type cadherin-like" evidence="5">
    <location>
        <begin position="31"/>
        <end position="130"/>
    </location>
</feature>
<feature type="compositionally biased region" description="Basic and acidic residues" evidence="4">
    <location>
        <begin position="1"/>
        <end position="18"/>
    </location>
</feature>
<protein>
    <submittedName>
        <fullName evidence="6">Alkaline phosphatase</fullName>
        <ecNumber evidence="6">3.1.3.1</ecNumber>
    </submittedName>
</protein>
<dbReference type="SMART" id="SM00736">
    <property type="entry name" value="CADG"/>
    <property type="match status" value="2"/>
</dbReference>
<feature type="region of interest" description="Disordered" evidence="4">
    <location>
        <begin position="1"/>
        <end position="43"/>
    </location>
</feature>
<keyword evidence="3" id="KW-0106">Calcium</keyword>
<dbReference type="GO" id="GO:0016020">
    <property type="term" value="C:membrane"/>
    <property type="evidence" value="ECO:0007669"/>
    <property type="project" value="InterPro"/>
</dbReference>
<feature type="compositionally biased region" description="Acidic residues" evidence="4">
    <location>
        <begin position="378"/>
        <end position="392"/>
    </location>
</feature>
<dbReference type="InterPro" id="IPR011049">
    <property type="entry name" value="Serralysin-like_metalloprot_C"/>
</dbReference>
<evidence type="ECO:0000313" key="6">
    <source>
        <dbReference type="EMBL" id="SAM56977.1"/>
    </source>
</evidence>
<dbReference type="GO" id="GO:0004035">
    <property type="term" value="F:alkaline phosphatase activity"/>
    <property type="evidence" value="ECO:0007669"/>
    <property type="project" value="UniProtKB-EC"/>
</dbReference>